<dbReference type="eggNOG" id="ENOG502R9UI">
    <property type="taxonomic scope" value="Eukaryota"/>
</dbReference>
<feature type="domain" description="Aminoglycoside phosphotransferase" evidence="1">
    <location>
        <begin position="44"/>
        <end position="239"/>
    </location>
</feature>
<organism evidence="2 3">
    <name type="scientific">Pseudocercospora fijiensis (strain CIRAD86)</name>
    <name type="common">Black leaf streak disease fungus</name>
    <name type="synonym">Mycosphaerella fijiensis</name>
    <dbReference type="NCBI Taxonomy" id="383855"/>
    <lineage>
        <taxon>Eukaryota</taxon>
        <taxon>Fungi</taxon>
        <taxon>Dikarya</taxon>
        <taxon>Ascomycota</taxon>
        <taxon>Pezizomycotina</taxon>
        <taxon>Dothideomycetes</taxon>
        <taxon>Dothideomycetidae</taxon>
        <taxon>Mycosphaerellales</taxon>
        <taxon>Mycosphaerellaceae</taxon>
        <taxon>Pseudocercospora</taxon>
    </lineage>
</organism>
<dbReference type="Pfam" id="PF01636">
    <property type="entry name" value="APH"/>
    <property type="match status" value="1"/>
</dbReference>
<dbReference type="SUPFAM" id="SSF56112">
    <property type="entry name" value="Protein kinase-like (PK-like)"/>
    <property type="match status" value="1"/>
</dbReference>
<dbReference type="InterPro" id="IPR011009">
    <property type="entry name" value="Kinase-like_dom_sf"/>
</dbReference>
<evidence type="ECO:0000313" key="2">
    <source>
        <dbReference type="EMBL" id="EME78298.1"/>
    </source>
</evidence>
<dbReference type="KEGG" id="pfj:MYCFIDRAFT_190636"/>
<evidence type="ECO:0000313" key="3">
    <source>
        <dbReference type="Proteomes" id="UP000016932"/>
    </source>
</evidence>
<dbReference type="OrthoDB" id="8300194at2759"/>
<keyword evidence="3" id="KW-1185">Reference proteome</keyword>
<dbReference type="VEuPathDB" id="FungiDB:MYCFIDRAFT_190636"/>
<name>M3AMF8_PSEFD</name>
<dbReference type="Proteomes" id="UP000016932">
    <property type="component" value="Unassembled WGS sequence"/>
</dbReference>
<dbReference type="PANTHER" id="PTHR21310:SF55">
    <property type="entry name" value="AMINOGLYCOSIDE PHOSPHOTRANSFERASE DOMAIN-CONTAINING PROTEIN"/>
    <property type="match status" value="1"/>
</dbReference>
<reference evidence="2 3" key="1">
    <citation type="journal article" date="2012" name="PLoS Pathog.">
        <title>Diverse lifestyles and strategies of plant pathogenesis encoded in the genomes of eighteen Dothideomycetes fungi.</title>
        <authorList>
            <person name="Ohm R.A."/>
            <person name="Feau N."/>
            <person name="Henrissat B."/>
            <person name="Schoch C.L."/>
            <person name="Horwitz B.A."/>
            <person name="Barry K.W."/>
            <person name="Condon B.J."/>
            <person name="Copeland A.C."/>
            <person name="Dhillon B."/>
            <person name="Glaser F."/>
            <person name="Hesse C.N."/>
            <person name="Kosti I."/>
            <person name="LaButti K."/>
            <person name="Lindquist E.A."/>
            <person name="Lucas S."/>
            <person name="Salamov A.A."/>
            <person name="Bradshaw R.E."/>
            <person name="Ciuffetti L."/>
            <person name="Hamelin R.C."/>
            <person name="Kema G.H.J."/>
            <person name="Lawrence C."/>
            <person name="Scott J.A."/>
            <person name="Spatafora J.W."/>
            <person name="Turgeon B.G."/>
            <person name="de Wit P.J.G.M."/>
            <person name="Zhong S."/>
            <person name="Goodwin S.B."/>
            <person name="Grigoriev I.V."/>
        </authorList>
    </citation>
    <scope>NUCLEOTIDE SEQUENCE [LARGE SCALE GENOMIC DNA]</scope>
    <source>
        <strain evidence="2 3">CIRAD86</strain>
    </source>
</reference>
<dbReference type="RefSeq" id="XP_007930700.1">
    <property type="nucleotide sequence ID" value="XM_007932509.1"/>
</dbReference>
<proteinExistence type="predicted"/>
<accession>M3AMF8</accession>
<evidence type="ECO:0000259" key="1">
    <source>
        <dbReference type="Pfam" id="PF01636"/>
    </source>
</evidence>
<sequence>MERYLSSAWIRPLIAFLFKVMSRDDSRCSGGVVFVSSKLCIKSTPQTSLAEANAMEFVRQNPTIPVPRVYSAFGYKGHVYIVMQRIEGTIVARNWHLRTEKSRLKILSQLKSMVEQLRKLQCPDGAGVSNIDRGPIFDPRLPKQFYWGPFDEISDFHSALVDGLDLNVPSADAFPELQELASFYNQPWPQPIFTHGDLSSLNILCKEDSVVAILDWETAGWLPPYWEYVTAWNVNPQNSFWQEEVDKFLTPLLYARNMDAIRRKYFGFF</sequence>
<gene>
    <name evidence="2" type="ORF">MYCFIDRAFT_190636</name>
</gene>
<dbReference type="PANTHER" id="PTHR21310">
    <property type="entry name" value="AMINOGLYCOSIDE PHOSPHOTRANSFERASE-RELATED-RELATED"/>
    <property type="match status" value="1"/>
</dbReference>
<dbReference type="GeneID" id="19335164"/>
<dbReference type="HOGENOM" id="CLU_021768_3_0_1"/>
<dbReference type="AlphaFoldDB" id="M3AMF8"/>
<dbReference type="Gene3D" id="3.90.1200.10">
    <property type="match status" value="1"/>
</dbReference>
<dbReference type="InterPro" id="IPR002575">
    <property type="entry name" value="Aminoglycoside_PTrfase"/>
</dbReference>
<dbReference type="CDD" id="cd05120">
    <property type="entry name" value="APH_ChoK_like"/>
    <property type="match status" value="1"/>
</dbReference>
<dbReference type="EMBL" id="KB446563">
    <property type="protein sequence ID" value="EME78298.1"/>
    <property type="molecule type" value="Genomic_DNA"/>
</dbReference>
<dbReference type="InterPro" id="IPR051678">
    <property type="entry name" value="AGP_Transferase"/>
</dbReference>
<protein>
    <recommendedName>
        <fullName evidence="1">Aminoglycoside phosphotransferase domain-containing protein</fullName>
    </recommendedName>
</protein>